<dbReference type="Gene3D" id="3.40.50.300">
    <property type="entry name" value="P-loop containing nucleotide triphosphate hydrolases"/>
    <property type="match status" value="6"/>
</dbReference>
<dbReference type="InterPro" id="IPR040848">
    <property type="entry name" value="AAA_lid_7"/>
</dbReference>
<dbReference type="FunFam" id="3.40.50.300:FF:001368">
    <property type="entry name" value="Midasin"/>
    <property type="match status" value="1"/>
</dbReference>
<evidence type="ECO:0000256" key="4">
    <source>
        <dbReference type="ARBA" id="ARBA00017143"/>
    </source>
</evidence>
<dbReference type="SUPFAM" id="SSF53300">
    <property type="entry name" value="vWA-like"/>
    <property type="match status" value="1"/>
</dbReference>
<feature type="compositionally biased region" description="Acidic residues" evidence="11">
    <location>
        <begin position="4302"/>
        <end position="4312"/>
    </location>
</feature>
<feature type="compositionally biased region" description="Acidic residues" evidence="11">
    <location>
        <begin position="4266"/>
        <end position="4281"/>
    </location>
</feature>
<dbReference type="PROSITE" id="PS50234">
    <property type="entry name" value="VWFA"/>
    <property type="match status" value="1"/>
</dbReference>
<evidence type="ECO:0000256" key="5">
    <source>
        <dbReference type="ARBA" id="ARBA00022553"/>
    </source>
</evidence>
<dbReference type="SUPFAM" id="SSF52540">
    <property type="entry name" value="P-loop containing nucleoside triphosphate hydrolases"/>
    <property type="match status" value="6"/>
</dbReference>
<dbReference type="Pfam" id="PF21108">
    <property type="entry name" value="MDN1_4th"/>
    <property type="match status" value="1"/>
</dbReference>
<feature type="region of interest" description="Disordered" evidence="11">
    <location>
        <begin position="4115"/>
        <end position="4585"/>
    </location>
</feature>
<dbReference type="Gene3D" id="3.40.50.410">
    <property type="entry name" value="von Willebrand factor, type A domain"/>
    <property type="match status" value="1"/>
</dbReference>
<comment type="function">
    <text evidence="10">Nuclear chaperone required for maturation and nuclear export of pre-60S ribosome subunits.</text>
</comment>
<sequence length="4945" mass="553564">MDCSWGDMRLTSILQIPPELLEVIRLGTDTSYLQTLAILGRDPKFTVAVFTSYEPIFVEICARWLSMDLNAAESLAVASGFAKILPLAPHLATFVEEFLINRLRSLDAHINDGVEDSISPRSHQHSRPSINQPLMDSLLALYRILSFDTDTFSHVVSTEKMQLLFRHSKRSIRFLAIRVLCLCLRVADAAMEDMIQRHVGREAINDQWEGKEIDYLFLSLWEEKRLDDLEKELGKCRSARIAGSAEPLGKRVVTRDKLSPLTAEICGVLLPRLQGQPRNAMDLVPTPTTSENLRSFAEALLTPDPILLTGLAGSGKTLIAMGVARELNVDSSMVTLHLNEQTDAKLLIGMYTTGSTPGSFKWRPGVLTTAVREGRWVFIEDLDRAPTEVLSVILPLIERGELLVPSRGEKVRAARGFKLIATIRSTLNSRGEEIVPGAHMLGMRLWKRVHINMPSVVEFQEIISKSFPVLGRHLPIIINVYTKCLSLFQRPTSVSASKISTGRPLSPRDLLKWCRRLNMQFCSAGLNIGQEPVTDFLHDAMFMEAADCFAGSLQTYDARRTIVSQIAEEMLVPPRRVNYYLDAHTPRYMASPEALVIGRAHLRKQRAPGSAKIKIAGEGRPFATTTHTLRLMEQIAVAIQMSEPVLLVGETGTGKTSVVQQLAALLGNKLTVVNLSQQSESGDLLGGYKPVNIRSLVVPMKEDFDELFESTFSIKKNQRYIDMLGKCVAKSQWVRALTLWREAVKMAEGLFTGSTPPIVGEQPKKKRKLESEKSQMLKSRWEKFSRDADDLGIQLSSGSKSFAFKFMEGKIVKAARNGEWVLLDEINLASPDTLESIADLLYSGPGGLPSILLAETGEVERVQAHPDFRIFGAMNPATDVGKRDLPMGLRSRFAEIYVDSPDTDPESLLKIAKAYLIGYTDERAAHDITGLYLEVKRLTNDNRLVDGANQRPHFSLRTLTRTLSYVVEIAPMYGLRRALYEGFSMCFLTLLDKSSERLLLPLIDKHLLENHRNARSLLGQTPRLPDDGRQYVQFKHYWMPRGEYPVETQPHYIITPFVERNMLNLIRATSTRRFPVLVQGPTSSGKTSMIEYLAKATGNKFVRINNHEHTDLQEYLGAYVSGTNGQLRFQEGVLVQALRDGHWIVLDELNLAPTDVLEALNRLLDDNRELLIPETQEVVRPHKNFMLFATQNPPGLYGGRKILSRAFRNRFLELHFDDIPEDELETILRERSQIAPSFCTRIVAVYKELSLLRQSSRLFEQKNSFATLRDLFRWALRDAGDREQLAENGFMLLAERVRKPEERHVVKQVIERVLKVKIDEDKLYDPNVSAEIKALTERSNSQGVIWTKAMRRLFILVYHALRNKEPVLLVGETGCGKTTVCQMLAESFGSQLFIVNAHQNTETGDLIGAQRPLRNRSSVESQLCQDLSALFQDYVTDVDLVKGDQEELVHAYEKLSQGSLAHVPAELRDRIQANMARLDILFEWSDGSLVHAMKTGQFFLLDEISLADDSVLERLNSVLEPQRTLLLAEKGPNDCLISAAEGFHFLSTMNPGGDYGKRELSPALRNRFTEIWVPSISDHSDVLQIVNSKIIDSAKGFSEAIVQFARWFSGRYSFAASQVISIRDVLAWIQFVNACEHPNPYFGILHGAAMVFIDTIGANPAAMLAIPKGRIPHERKCCLEYLSKLVGLDLSPLYFAQVDVLSGVGYLAVGPFHIATAEGSVDDSGFNLHAPTTKMNALRVIRALQLRKPILLEGNPGVGKTTLITAIAQSAGRPLTRINLSEQTDLMDLFGSDVPVEGAEAGRFAWRDAPFLQAMQTGDWVLLDEMNLASQSVLEGLNACLDHRGEVYISELDQKFARHPDFAVFAAQNPHHQGGGRKGLPSSFVNRFTVVYTDLLTTDDLMRICSNSFPSVSRTEIGKLIHFVAALEDQVVRTRHFGARGGPWEFNLRDILRWLKLLTSEPLQNRSPVDFLDIIFKQRFRCREDRLYIDSIFFQAFGLAVPERLMYHDLNKNNIQVGLAILERDPNLRNTPAGQAVSFKERLPELEALMICVQQNWPCILVGSSGSGKTTLVKQLAAISGACLVEFPLNSDIDTMDLVGGYEQVDSQRLAPKFFEGLELFLRTQIVVSVNSVIPDWGIEAARIFDSIKSRCCERATLIALHELLVRFSDGAPSILLSDLISQCNKLLGEPPAIDKPRFQWVDGTLVEALEQGKWLVLDNANLCSSSVLDRLNSLLEPNGYLGINEHRSPEGDAKVIRPHPDFRIFLTMDPKHGELSRAMRNRAIEIFLTPLEGHNRAQIPSKNQATFEESAKYRFRMLTHVAETTQDSKTWALLVEAGLGHLSFYDMSLLSSWSNQAKIGLMEFPKGEDSIFSLAIDRCNNFAGSLLKNEVLQFYSSLATKLHIGGDFPYAQPIHPLVNAPLVSTLEPSSSMSDQHLLATLYDAVFEAGAMDQALEGVMRSSALLRPSQMTRIERSFASQRIPILAKDSTSPVFGFLKVVGNTIFKWAISATFPEHTMGISKDTFSAILQEAISTWWNTFELVKSTGFEDATFQAHLSLWEEWLAKCSKVGIPPYLIQGVSDSLSLFESSWQLRTGLSMEKLWVLFKPVVPSSVDQLRALSQVRDLADRFDDIIWRVRAPVDLIISLRGSIAKSLETILTHTTDSTVLLQSFEESIARLETKSRGNDSIAPYFAAEIEGLSQYYDMIGDLACIMSPTLQRKAALVKPLMSLFASRPTKLIREDQSAEFSPSQAMHSLSNYVGTHRSPSDSLMALRGTLPTSVFRKLNRIGDVSLKNLDLLKLEMNTLARGVALSGPIAQCHQIYALNDRLCNMLSEVLNAHRELCLDSSLEPINVLLNTRRGIFSSGPIIEPSDPPALEFSADVPEDHHFRMVFQKHLSPCLLHLVRAFRSEKSYAESGAAWAHFSAGCLLLYVPDRAFDPATKPFVEKQRHEKRRKKLEEKLQALRHHESVFTGQSTNMVCKMSEQALRGMGDEPPVPAIVRPDPPQLGRLHGEFSNLLGLTNWSCFGSLLRAVYMGNEDALQEARVMQLNISQLISRFGEYFTGYEDLASPTVGILQSLNLGLSLSALSYSRNNDASLFVQDLSRQTPFLGGRPESLSTRPFGFGEHFTAEVKHSENDRSIGGTECVFHFLQRCSIRSSIEGLSSFSEPSRRDLFMAFDCFYRDWRKKLQDDKKKAAAESSLYRYKGKEDADDEEMRELFPTFDDATDSTKLSPKTTVQKMEEICSRIVKIHANIFAGDIPASANILSLVEMSASQLGALPLEGDLIHEPELLFNSISALLLSLDREIDNVNSDSVSVRYNFYSDANHPETRKLVGIIYKVKSRFSDLRDAWPEHATLQDVLDCCEELLVFRHIEPVAKFLTKAEKLHGFIHEWQVVASKEFSAAPLYDDLTALLIGWRRLELSTWARLFDLEREKCDEQAKSWWFIAYELIVAIPVSLTESKDDLSHHSVELLESLELFFTTTTLGQFPQRLQLLEQLKEHVLLLTKDIEPMAKIYAGLANFLSFYSNFKPQVEETLQKGRSFLEKEMREVVLLASWKDTNIIALRDSARRSHHKLFKLIRKYRALLGQPMQDLLRQGIPDSHGQPTHPTNDTYQPTVGPVDPKAIEICEAKLTSWSTKPARLKNISNTISSMQHIAQAPSTALDGTGYLEEFSVTLISGIKELQSATPSVYSEETKETVKHLKTQKRKLFADTLKQLRQMGLKSSLGTDALFKQRSLCAVLAYTVNFPETATFGGSSRFDLYFHKTLDLTARLREATRGHSEDLNNAEIARSTGYIESLLATVLKQRQALVTSIHEVSTLEDIASKFKSLCALEPHPQLRSRDYFCADSAEWYMKWLPSILEAGRKLVCIHSKLTGQDSFVVQRELCSWRDRWTALDAELKSIPPLPDGITTATKEQIYDKANEFLVSLRDEIRVWEAGYDHIGFLLAHILSWTKKMERVADGELNAKRTVDLSVLDQNLSRTCDLILTAVQKLPEVLVLLPTTVEDSHWMVKQETALISILKSLHVKEVILSIESVLNELKQLEIPGSGEPAAIAAVFAMALPILQQYKDLVHGAIERFAIFHRSICKMSYVLAKSLMQLVLHGFCTPSEESTGQEMKNEKLEGGTGLGEGEGAEDISKDIQDDEDLSELAQEPAAKGESEGIGEEKDAVDIRDELEGEMGDSPEQEDDASASSSDEGKEDIDEEVGDVGDLDPSVVDEKLWDGGDGEQGRDKESSQSKGSATNDEQTAAHENERKNKEDAEDFDDGDEENEGAQENEGFAQEVPDSADPHIPEGDALDLPEEMDFDGDRQSGLSVDGTEDGDADELSDVEVSSEPRDEADNAEDESSTDAPNLDEETASTDDIEMEGTHPQDDLDAPDPDNEGGLVNERNDDTTIADDNIAPSEAKAAGEAQENDQVDDPMPSHSKAERSKGSRGEPTNDQENTATEGDVATRQNKPSDNSRDQNQPHEENGESQAFRELGSALERFHRQQEPIYEAPENHHRQETLATEMDVDNVSFEHLPDEGASHDAQALGAATEEQTHALDESMAVDSNTEELSQSFLPDEQEQEQNKQGGGDMGMEELHRELERETQEIEPPQAGAFIGQNNNLGTEPHERGHPNEHPPEDLSDVDQELSTIHLEDSTIQSSLSPEEARRVWSHYETVTRDLSLSLTEQLRLILAPTLATKMRGDFRTGKRLNIKRIIPYIASQYKRDKIWMRRSVPSKRSYQIMLAVDDSRSMGESGSGQLAFETLALVSKSLSMLEVGEISVVGFGNTVRVAHEFDKPFTNEAGVRILEQFGFQQTKTDVRKLISESINLFREARNQSSGAGTELWQLQLIISDGICEDHDTIRRLVRQAQEERIMIVFIIIDALRGSSIMDMTQAKFEADSTGSMKVKMERYLDGFPFGYYLVVSNVRELPIVFSTALRQWFAEVVDASG</sequence>
<gene>
    <name evidence="13" type="ORF">FGG08_006284</name>
</gene>
<evidence type="ECO:0000313" key="14">
    <source>
        <dbReference type="Proteomes" id="UP000698800"/>
    </source>
</evidence>
<keyword evidence="14" id="KW-1185">Reference proteome</keyword>
<evidence type="ECO:0000256" key="2">
    <source>
        <dbReference type="ARBA" id="ARBA00004642"/>
    </source>
</evidence>
<dbReference type="CDD" id="cd01460">
    <property type="entry name" value="vWA_midasin"/>
    <property type="match status" value="1"/>
</dbReference>
<comment type="caution">
    <text evidence="13">The sequence shown here is derived from an EMBL/GenBank/DDBJ whole genome shotgun (WGS) entry which is preliminary data.</text>
</comment>
<evidence type="ECO:0000256" key="11">
    <source>
        <dbReference type="SAM" id="MobiDB-lite"/>
    </source>
</evidence>
<dbReference type="PIRSF" id="PIRSF010340">
    <property type="entry name" value="Midasin"/>
    <property type="match status" value="1"/>
</dbReference>
<accession>A0A9P8HWN1</accession>
<dbReference type="EMBL" id="JAGHQL010000175">
    <property type="protein sequence ID" value="KAH0536881.1"/>
    <property type="molecule type" value="Genomic_DNA"/>
</dbReference>
<name>A0A9P8HWN1_9PEZI</name>
<feature type="compositionally biased region" description="Acidic residues" evidence="11">
    <location>
        <begin position="4324"/>
        <end position="4335"/>
    </location>
</feature>
<feature type="region of interest" description="Disordered" evidence="11">
    <location>
        <begin position="4598"/>
        <end position="4636"/>
    </location>
</feature>
<feature type="compositionally biased region" description="Basic and acidic residues" evidence="11">
    <location>
        <begin position="4223"/>
        <end position="4242"/>
    </location>
</feature>
<evidence type="ECO:0000256" key="3">
    <source>
        <dbReference type="ARBA" id="ARBA00007188"/>
    </source>
</evidence>
<feature type="compositionally biased region" description="Acidic residues" evidence="11">
    <location>
        <begin position="4347"/>
        <end position="4372"/>
    </location>
</feature>
<feature type="compositionally biased region" description="Polar residues" evidence="11">
    <location>
        <begin position="4243"/>
        <end position="4253"/>
    </location>
</feature>
<dbReference type="CDD" id="cd00009">
    <property type="entry name" value="AAA"/>
    <property type="match status" value="3"/>
</dbReference>
<dbReference type="FunFam" id="3.40.50.300:FF:000712">
    <property type="entry name" value="Midasin"/>
    <property type="match status" value="1"/>
</dbReference>
<dbReference type="Pfam" id="PF07728">
    <property type="entry name" value="AAA_5"/>
    <property type="match status" value="8"/>
</dbReference>
<reference evidence="13" key="1">
    <citation type="submission" date="2021-03" db="EMBL/GenBank/DDBJ databases">
        <title>Comparative genomics and phylogenomic investigation of the class Geoglossomycetes provide insights into ecological specialization and systematics.</title>
        <authorList>
            <person name="Melie T."/>
            <person name="Pirro S."/>
            <person name="Miller A.N."/>
            <person name="Quandt A."/>
        </authorList>
    </citation>
    <scope>NUCLEOTIDE SEQUENCE</scope>
    <source>
        <strain evidence="13">GBOQ0MN5Z8</strain>
    </source>
</reference>
<dbReference type="PANTHER" id="PTHR48103:SF2">
    <property type="entry name" value="MIDASIN"/>
    <property type="match status" value="1"/>
</dbReference>
<feature type="compositionally biased region" description="Basic and acidic residues" evidence="11">
    <location>
        <begin position="4432"/>
        <end position="4441"/>
    </location>
</feature>
<feature type="compositionally biased region" description="Acidic residues" evidence="11">
    <location>
        <begin position="4204"/>
        <end position="4217"/>
    </location>
</feature>
<dbReference type="OrthoDB" id="5186at2759"/>
<keyword evidence="5" id="KW-0597">Phosphoprotein</keyword>
<evidence type="ECO:0000256" key="1">
    <source>
        <dbReference type="ARBA" id="ARBA00004604"/>
    </source>
</evidence>
<evidence type="ECO:0000256" key="10">
    <source>
        <dbReference type="PIRNR" id="PIRNR010340"/>
    </source>
</evidence>
<dbReference type="GO" id="GO:0000027">
    <property type="term" value="P:ribosomal large subunit assembly"/>
    <property type="evidence" value="ECO:0007669"/>
    <property type="project" value="InterPro"/>
</dbReference>
<dbReference type="GO" id="GO:0016887">
    <property type="term" value="F:ATP hydrolysis activity"/>
    <property type="evidence" value="ECO:0007669"/>
    <property type="project" value="InterPro"/>
</dbReference>
<keyword evidence="6 10" id="KW-0547">Nucleotide-binding</keyword>
<dbReference type="FunFam" id="3.40.50.300:FF:000582">
    <property type="entry name" value="Midasin"/>
    <property type="match status" value="1"/>
</dbReference>
<feature type="compositionally biased region" description="Basic and acidic residues" evidence="11">
    <location>
        <begin position="4619"/>
        <end position="4632"/>
    </location>
</feature>
<evidence type="ECO:0000256" key="9">
    <source>
        <dbReference type="ARBA" id="ARBA00023242"/>
    </source>
</evidence>
<dbReference type="GO" id="GO:0005654">
    <property type="term" value="C:nucleoplasm"/>
    <property type="evidence" value="ECO:0007669"/>
    <property type="project" value="UniProtKB-SubCell"/>
</dbReference>
<dbReference type="InterPro" id="IPR048617">
    <property type="entry name" value="MDN1_AAA_lid_4"/>
</dbReference>
<dbReference type="GO" id="GO:0005730">
    <property type="term" value="C:nucleolus"/>
    <property type="evidence" value="ECO:0007669"/>
    <property type="project" value="UniProtKB-SubCell"/>
</dbReference>
<evidence type="ECO:0000256" key="8">
    <source>
        <dbReference type="ARBA" id="ARBA00023186"/>
    </source>
</evidence>
<evidence type="ECO:0000256" key="6">
    <source>
        <dbReference type="ARBA" id="ARBA00022741"/>
    </source>
</evidence>
<keyword evidence="8 10" id="KW-0143">Chaperone</keyword>
<evidence type="ECO:0000259" key="12">
    <source>
        <dbReference type="PROSITE" id="PS50234"/>
    </source>
</evidence>
<feature type="domain" description="VWFA" evidence="12">
    <location>
        <begin position="4735"/>
        <end position="4941"/>
    </location>
</feature>
<dbReference type="InterPro" id="IPR036465">
    <property type="entry name" value="vWFA_dom_sf"/>
</dbReference>
<dbReference type="InterPro" id="IPR003593">
    <property type="entry name" value="AAA+_ATPase"/>
</dbReference>
<dbReference type="Pfam" id="PF17867">
    <property type="entry name" value="AAA_lid_7"/>
    <property type="match status" value="3"/>
</dbReference>
<keyword evidence="9 10" id="KW-0539">Nucleus</keyword>
<dbReference type="InterPro" id="IPR027417">
    <property type="entry name" value="P-loop_NTPase"/>
</dbReference>
<dbReference type="SMART" id="SM00382">
    <property type="entry name" value="AAA"/>
    <property type="match status" value="6"/>
</dbReference>
<dbReference type="PANTHER" id="PTHR48103">
    <property type="entry name" value="MIDASIN-RELATED"/>
    <property type="match status" value="1"/>
</dbReference>
<feature type="compositionally biased region" description="Acidic residues" evidence="11">
    <location>
        <begin position="4182"/>
        <end position="4196"/>
    </location>
</feature>
<dbReference type="InterPro" id="IPR012099">
    <property type="entry name" value="Midasin"/>
</dbReference>
<proteinExistence type="inferred from homology"/>
<keyword evidence="7 10" id="KW-0067">ATP-binding</keyword>
<dbReference type="InterPro" id="IPR041190">
    <property type="entry name" value="Midasin_AAA_lid_5"/>
</dbReference>
<comment type="subcellular location">
    <subcellularLocation>
        <location evidence="1">Nucleus</location>
        <location evidence="1">Nucleolus</location>
    </subcellularLocation>
    <subcellularLocation>
        <location evidence="2">Nucleus</location>
        <location evidence="2">Nucleoplasm</location>
    </subcellularLocation>
</comment>
<dbReference type="GO" id="GO:0005524">
    <property type="term" value="F:ATP binding"/>
    <property type="evidence" value="ECO:0007669"/>
    <property type="project" value="UniProtKB-KW"/>
</dbReference>
<dbReference type="FunFam" id="3.40.50.300:FF:000142">
    <property type="entry name" value="Midasin"/>
    <property type="match status" value="1"/>
</dbReference>
<feature type="compositionally biased region" description="Basic and acidic residues" evidence="11">
    <location>
        <begin position="4466"/>
        <end position="4478"/>
    </location>
</feature>
<feature type="compositionally biased region" description="Basic and acidic residues" evidence="11">
    <location>
        <begin position="4162"/>
        <end position="4181"/>
    </location>
</feature>
<dbReference type="GO" id="GO:0000055">
    <property type="term" value="P:ribosomal large subunit export from nucleus"/>
    <property type="evidence" value="ECO:0007669"/>
    <property type="project" value="TreeGrafter"/>
</dbReference>
<dbReference type="PROSITE" id="PS00675">
    <property type="entry name" value="SIGMA54_INTERACT_1"/>
    <property type="match status" value="1"/>
</dbReference>
<dbReference type="InterPro" id="IPR002035">
    <property type="entry name" value="VWF_A"/>
</dbReference>
<dbReference type="Pfam" id="PF17865">
    <property type="entry name" value="AAA_lid_5"/>
    <property type="match status" value="1"/>
</dbReference>
<dbReference type="InterPro" id="IPR011704">
    <property type="entry name" value="ATPase_dyneun-rel_AAA"/>
</dbReference>
<evidence type="ECO:0000313" key="13">
    <source>
        <dbReference type="EMBL" id="KAH0536881.1"/>
    </source>
</evidence>
<dbReference type="Proteomes" id="UP000698800">
    <property type="component" value="Unassembled WGS sequence"/>
</dbReference>
<feature type="compositionally biased region" description="Basic and acidic residues" evidence="11">
    <location>
        <begin position="4254"/>
        <end position="4265"/>
    </location>
</feature>
<protein>
    <recommendedName>
        <fullName evidence="4 10">Midasin</fullName>
    </recommendedName>
</protein>
<organism evidence="13 14">
    <name type="scientific">Glutinoglossum americanum</name>
    <dbReference type="NCBI Taxonomy" id="1670608"/>
    <lineage>
        <taxon>Eukaryota</taxon>
        <taxon>Fungi</taxon>
        <taxon>Dikarya</taxon>
        <taxon>Ascomycota</taxon>
        <taxon>Pezizomycotina</taxon>
        <taxon>Geoglossomycetes</taxon>
        <taxon>Geoglossales</taxon>
        <taxon>Geoglossaceae</taxon>
        <taxon>Glutinoglossum</taxon>
    </lineage>
</organism>
<feature type="compositionally biased region" description="Polar residues" evidence="11">
    <location>
        <begin position="4443"/>
        <end position="4465"/>
    </location>
</feature>
<comment type="similarity">
    <text evidence="3 10">Belongs to the midasin family.</text>
</comment>
<evidence type="ECO:0000256" key="7">
    <source>
        <dbReference type="ARBA" id="ARBA00022840"/>
    </source>
</evidence>
<feature type="compositionally biased region" description="Polar residues" evidence="11">
    <location>
        <begin position="4557"/>
        <end position="4568"/>
    </location>
</feature>
<dbReference type="GO" id="GO:0030687">
    <property type="term" value="C:preribosome, large subunit precursor"/>
    <property type="evidence" value="ECO:0007669"/>
    <property type="project" value="TreeGrafter"/>
</dbReference>
<dbReference type="InterPro" id="IPR025662">
    <property type="entry name" value="Sigma_54_int_dom_ATP-bd_1"/>
</dbReference>